<protein>
    <submittedName>
        <fullName evidence="1">Uncharacterized protein</fullName>
    </submittedName>
</protein>
<accession>A0AAV4ULY2</accession>
<dbReference type="AlphaFoldDB" id="A0AAV4ULY2"/>
<sequence>MKEKKNGKESRIFQQCRKVSPSILSITPPRSLCSKNKTMASNHPTSCTAAWLTLLTLVGRKQERQLRVMGNRW</sequence>
<evidence type="ECO:0000313" key="1">
    <source>
        <dbReference type="EMBL" id="GIY58832.1"/>
    </source>
</evidence>
<reference evidence="1 2" key="1">
    <citation type="submission" date="2021-06" db="EMBL/GenBank/DDBJ databases">
        <title>Caerostris extrusa draft genome.</title>
        <authorList>
            <person name="Kono N."/>
            <person name="Arakawa K."/>
        </authorList>
    </citation>
    <scope>NUCLEOTIDE SEQUENCE [LARGE SCALE GENOMIC DNA]</scope>
</reference>
<dbReference type="Proteomes" id="UP001054945">
    <property type="component" value="Unassembled WGS sequence"/>
</dbReference>
<keyword evidence="2" id="KW-1185">Reference proteome</keyword>
<proteinExistence type="predicted"/>
<organism evidence="1 2">
    <name type="scientific">Caerostris extrusa</name>
    <name type="common">Bark spider</name>
    <name type="synonym">Caerostris bankana</name>
    <dbReference type="NCBI Taxonomy" id="172846"/>
    <lineage>
        <taxon>Eukaryota</taxon>
        <taxon>Metazoa</taxon>
        <taxon>Ecdysozoa</taxon>
        <taxon>Arthropoda</taxon>
        <taxon>Chelicerata</taxon>
        <taxon>Arachnida</taxon>
        <taxon>Araneae</taxon>
        <taxon>Araneomorphae</taxon>
        <taxon>Entelegynae</taxon>
        <taxon>Araneoidea</taxon>
        <taxon>Araneidae</taxon>
        <taxon>Caerostris</taxon>
    </lineage>
</organism>
<evidence type="ECO:0000313" key="2">
    <source>
        <dbReference type="Proteomes" id="UP001054945"/>
    </source>
</evidence>
<comment type="caution">
    <text evidence="1">The sequence shown here is derived from an EMBL/GenBank/DDBJ whole genome shotgun (WGS) entry which is preliminary data.</text>
</comment>
<name>A0AAV4ULY2_CAEEX</name>
<dbReference type="EMBL" id="BPLR01013112">
    <property type="protein sequence ID" value="GIY58832.1"/>
    <property type="molecule type" value="Genomic_DNA"/>
</dbReference>
<gene>
    <name evidence="1" type="ORF">CEXT_6941</name>
</gene>